<dbReference type="EMBL" id="CANTFL010001198">
    <property type="protein sequence ID" value="CAI5733366.1"/>
    <property type="molecule type" value="Genomic_DNA"/>
</dbReference>
<evidence type="ECO:0000256" key="1">
    <source>
        <dbReference type="SAM" id="MobiDB-lite"/>
    </source>
</evidence>
<reference evidence="3" key="1">
    <citation type="submission" date="2022-12" db="EMBL/GenBank/DDBJ databases">
        <authorList>
            <person name="Webb A."/>
        </authorList>
    </citation>
    <scope>NUCLEOTIDE SEQUENCE</scope>
    <source>
        <strain evidence="3">Hp1</strain>
    </source>
</reference>
<feature type="compositionally biased region" description="Acidic residues" evidence="1">
    <location>
        <begin position="344"/>
        <end position="355"/>
    </location>
</feature>
<evidence type="ECO:0000313" key="4">
    <source>
        <dbReference type="Proteomes" id="UP001162031"/>
    </source>
</evidence>
<evidence type="ECO:0008006" key="5">
    <source>
        <dbReference type="Google" id="ProtNLM"/>
    </source>
</evidence>
<gene>
    <name evidence="3" type="ORF">HBR001_LOCUS5818</name>
</gene>
<feature type="region of interest" description="Disordered" evidence="1">
    <location>
        <begin position="103"/>
        <end position="146"/>
    </location>
</feature>
<protein>
    <recommendedName>
        <fullName evidence="5">RxLR effector candidate protein</fullName>
    </recommendedName>
</protein>
<dbReference type="AlphaFoldDB" id="A0AAV0U8P9"/>
<keyword evidence="4" id="KW-1185">Reference proteome</keyword>
<feature type="compositionally biased region" description="Gly residues" evidence="1">
    <location>
        <begin position="282"/>
        <end position="297"/>
    </location>
</feature>
<feature type="chain" id="PRO_5043505372" description="RxLR effector candidate protein" evidence="2">
    <location>
        <begin position="20"/>
        <end position="401"/>
    </location>
</feature>
<feature type="compositionally biased region" description="Acidic residues" evidence="1">
    <location>
        <begin position="268"/>
        <end position="278"/>
    </location>
</feature>
<feature type="compositionally biased region" description="Acidic residues" evidence="1">
    <location>
        <begin position="234"/>
        <end position="244"/>
    </location>
</feature>
<name>A0AAV0U8P9_HYABA</name>
<organism evidence="3 4">
    <name type="scientific">Hyaloperonospora brassicae</name>
    <name type="common">Brassica downy mildew</name>
    <name type="synonym">Peronospora brassicae</name>
    <dbReference type="NCBI Taxonomy" id="162125"/>
    <lineage>
        <taxon>Eukaryota</taxon>
        <taxon>Sar</taxon>
        <taxon>Stramenopiles</taxon>
        <taxon>Oomycota</taxon>
        <taxon>Peronosporomycetes</taxon>
        <taxon>Peronosporales</taxon>
        <taxon>Peronosporaceae</taxon>
        <taxon>Hyaloperonospora</taxon>
    </lineage>
</organism>
<sequence length="401" mass="40498">MKYAVGLVLAALAVTAAHAGQPQNLRANKEDELASKGLLEDETDAGLNDEPAKKKDVVMVTVKGPAGSDDIKINIMDLIGSGSGQVDFADILDAEVNSPLYDRLRSSGDNDPIAGKGANDGSAEDLSWLSSEESGNEDPAGTKGGLSDVDILKKLMLTFGDGSGNEDPSDTKGSLSGAEFDKYLIQLVGDESGEGDHLGAKGGAKGALSLDNEEQDEEVDPLGAKGGAKGALSLEDEEEEEEVDPIGAKGGAGDPPGVKGGAKGALSLEDEEEEEEVDPIGAKGGAGDPLGAKGGAKGALSLDDEEEDEEVDPIGAKGGDKSTKASKSTKAGAEGGSLAGLFDEGTDGLVGDEGESVPLVAGGKKGTSPAVENEPVFSEADLDDSPMQSELTGTKDSKATK</sequence>
<feature type="compositionally biased region" description="Gly residues" evidence="1">
    <location>
        <begin position="248"/>
        <end position="263"/>
    </location>
</feature>
<accession>A0AAV0U8P9</accession>
<evidence type="ECO:0000313" key="3">
    <source>
        <dbReference type="EMBL" id="CAI5733366.1"/>
    </source>
</evidence>
<feature type="compositionally biased region" description="Acidic residues" evidence="1">
    <location>
        <begin position="211"/>
        <end position="220"/>
    </location>
</feature>
<dbReference type="Proteomes" id="UP001162031">
    <property type="component" value="Unassembled WGS sequence"/>
</dbReference>
<keyword evidence="2" id="KW-0732">Signal</keyword>
<proteinExistence type="predicted"/>
<comment type="caution">
    <text evidence="3">The sequence shown here is derived from an EMBL/GenBank/DDBJ whole genome shotgun (WGS) entry which is preliminary data.</text>
</comment>
<feature type="signal peptide" evidence="2">
    <location>
        <begin position="1"/>
        <end position="19"/>
    </location>
</feature>
<evidence type="ECO:0000256" key="2">
    <source>
        <dbReference type="SAM" id="SignalP"/>
    </source>
</evidence>
<feature type="compositionally biased region" description="Acidic residues" evidence="1">
    <location>
        <begin position="302"/>
        <end position="312"/>
    </location>
</feature>
<feature type="region of interest" description="Disordered" evidence="1">
    <location>
        <begin position="192"/>
        <end position="401"/>
    </location>
</feature>